<reference evidence="2 3" key="1">
    <citation type="journal article" date="2019" name="Sci. Rep.">
        <title>Orb-weaving spider Araneus ventricosus genome elucidates the spidroin gene catalogue.</title>
        <authorList>
            <person name="Kono N."/>
            <person name="Nakamura H."/>
            <person name="Ohtoshi R."/>
            <person name="Moran D.A.P."/>
            <person name="Shinohara A."/>
            <person name="Yoshida Y."/>
            <person name="Fujiwara M."/>
            <person name="Mori M."/>
            <person name="Tomita M."/>
            <person name="Arakawa K."/>
        </authorList>
    </citation>
    <scope>NUCLEOTIDE SEQUENCE [LARGE SCALE GENOMIC DNA]</scope>
</reference>
<dbReference type="EMBL" id="BGPR01005116">
    <property type="protein sequence ID" value="GBN06946.1"/>
    <property type="molecule type" value="Genomic_DNA"/>
</dbReference>
<dbReference type="Proteomes" id="UP000499080">
    <property type="component" value="Unassembled WGS sequence"/>
</dbReference>
<organism evidence="2 3">
    <name type="scientific">Araneus ventricosus</name>
    <name type="common">Orbweaver spider</name>
    <name type="synonym">Epeira ventricosa</name>
    <dbReference type="NCBI Taxonomy" id="182803"/>
    <lineage>
        <taxon>Eukaryota</taxon>
        <taxon>Metazoa</taxon>
        <taxon>Ecdysozoa</taxon>
        <taxon>Arthropoda</taxon>
        <taxon>Chelicerata</taxon>
        <taxon>Arachnida</taxon>
        <taxon>Araneae</taxon>
        <taxon>Araneomorphae</taxon>
        <taxon>Entelegynae</taxon>
        <taxon>Araneoidea</taxon>
        <taxon>Araneidae</taxon>
        <taxon>Araneus</taxon>
    </lineage>
</organism>
<comment type="caution">
    <text evidence="2">The sequence shown here is derived from an EMBL/GenBank/DDBJ whole genome shotgun (WGS) entry which is preliminary data.</text>
</comment>
<gene>
    <name evidence="2" type="ORF">AVEN_8301_1</name>
</gene>
<feature type="region of interest" description="Disordered" evidence="1">
    <location>
        <begin position="84"/>
        <end position="104"/>
    </location>
</feature>
<proteinExistence type="predicted"/>
<accession>A0A4Y2KZZ8</accession>
<evidence type="ECO:0000313" key="3">
    <source>
        <dbReference type="Proteomes" id="UP000499080"/>
    </source>
</evidence>
<name>A0A4Y2KZZ8_ARAVE</name>
<feature type="compositionally biased region" description="Polar residues" evidence="1">
    <location>
        <begin position="84"/>
        <end position="98"/>
    </location>
</feature>
<evidence type="ECO:0000256" key="1">
    <source>
        <dbReference type="SAM" id="MobiDB-lite"/>
    </source>
</evidence>
<evidence type="ECO:0000313" key="2">
    <source>
        <dbReference type="EMBL" id="GBN06946.1"/>
    </source>
</evidence>
<sequence length="104" mass="11549">MYVLFAFKRFHSTFWSHVSNEITLLSICIKRIWLSVTDLVRMATVNRSLASEPPIAVVVAGWEPLCTSQPAAALQSHIILPSPQTTLNTSGGKQPSTTHCHEFK</sequence>
<dbReference type="AlphaFoldDB" id="A0A4Y2KZZ8"/>
<keyword evidence="3" id="KW-1185">Reference proteome</keyword>
<protein>
    <submittedName>
        <fullName evidence="2">Uncharacterized protein</fullName>
    </submittedName>
</protein>